<keyword evidence="2" id="KW-1185">Reference proteome</keyword>
<protein>
    <submittedName>
        <fullName evidence="1">Uncharacterized protein</fullName>
    </submittedName>
</protein>
<accession>A0AAN9R6P8</accession>
<proteinExistence type="predicted"/>
<organism evidence="1 2">
    <name type="scientific">Canavalia gladiata</name>
    <name type="common">Sword bean</name>
    <name type="synonym">Dolichos gladiatus</name>
    <dbReference type="NCBI Taxonomy" id="3824"/>
    <lineage>
        <taxon>Eukaryota</taxon>
        <taxon>Viridiplantae</taxon>
        <taxon>Streptophyta</taxon>
        <taxon>Embryophyta</taxon>
        <taxon>Tracheophyta</taxon>
        <taxon>Spermatophyta</taxon>
        <taxon>Magnoliopsida</taxon>
        <taxon>eudicotyledons</taxon>
        <taxon>Gunneridae</taxon>
        <taxon>Pentapetalae</taxon>
        <taxon>rosids</taxon>
        <taxon>fabids</taxon>
        <taxon>Fabales</taxon>
        <taxon>Fabaceae</taxon>
        <taxon>Papilionoideae</taxon>
        <taxon>50 kb inversion clade</taxon>
        <taxon>NPAAA clade</taxon>
        <taxon>indigoferoid/millettioid clade</taxon>
        <taxon>Phaseoleae</taxon>
        <taxon>Canavalia</taxon>
    </lineage>
</organism>
<comment type="caution">
    <text evidence="1">The sequence shown here is derived from an EMBL/GenBank/DDBJ whole genome shotgun (WGS) entry which is preliminary data.</text>
</comment>
<reference evidence="1 2" key="1">
    <citation type="submission" date="2024-01" db="EMBL/GenBank/DDBJ databases">
        <title>The genomes of 5 underutilized Papilionoideae crops provide insights into root nodulation and disease resistanc.</title>
        <authorList>
            <person name="Jiang F."/>
        </authorList>
    </citation>
    <scope>NUCLEOTIDE SEQUENCE [LARGE SCALE GENOMIC DNA]</scope>
    <source>
        <strain evidence="1">LVBAO_FW01</strain>
        <tissue evidence="1">Leaves</tissue>
    </source>
</reference>
<name>A0AAN9R6P8_CANGL</name>
<dbReference type="EMBL" id="JAYMYQ010000001">
    <property type="protein sequence ID" value="KAK7361247.1"/>
    <property type="molecule type" value="Genomic_DNA"/>
</dbReference>
<gene>
    <name evidence="1" type="ORF">VNO77_03295</name>
</gene>
<dbReference type="AlphaFoldDB" id="A0AAN9R6P8"/>
<dbReference type="Proteomes" id="UP001367508">
    <property type="component" value="Unassembled WGS sequence"/>
</dbReference>
<evidence type="ECO:0000313" key="2">
    <source>
        <dbReference type="Proteomes" id="UP001367508"/>
    </source>
</evidence>
<evidence type="ECO:0000313" key="1">
    <source>
        <dbReference type="EMBL" id="KAK7361247.1"/>
    </source>
</evidence>
<sequence length="95" mass="10650">MTIRWVEERYATALTPSSHLSLKGTGEPSLDSYARREIENSCNDLPTLRFGLREAMDVSTYLDDSTSRSKSLLYHFTQGSRSFPPSPPGLKTPLL</sequence>